<dbReference type="Gene3D" id="1.25.40.10">
    <property type="entry name" value="Tetratricopeptide repeat domain"/>
    <property type="match status" value="1"/>
</dbReference>
<dbReference type="RefSeq" id="XP_012183213.1">
    <property type="nucleotide sequence ID" value="XM_012327823.1"/>
</dbReference>
<evidence type="ECO:0000313" key="4">
    <source>
        <dbReference type="EMBL" id="CCM03930.1"/>
    </source>
</evidence>
<name>J4GS59_9APHY</name>
<dbReference type="STRING" id="599839.J4GS59"/>
<keyword evidence="3" id="KW-0732">Signal</keyword>
<dbReference type="OrthoDB" id="5588846at2759"/>
<feature type="region of interest" description="Disordered" evidence="2">
    <location>
        <begin position="519"/>
        <end position="581"/>
    </location>
</feature>
<evidence type="ECO:0000313" key="5">
    <source>
        <dbReference type="Proteomes" id="UP000006352"/>
    </source>
</evidence>
<accession>J4GS59</accession>
<protein>
    <recommendedName>
        <fullName evidence="6">Pentacotripeptide-repeat region of PRORP domain-containing protein</fullName>
    </recommendedName>
</protein>
<keyword evidence="5" id="KW-1185">Reference proteome</keyword>
<dbReference type="PANTHER" id="PTHR47942:SF63">
    <property type="entry name" value="PENTATRICOPEPTIDE REPEAT-CONTAINING PROTEIN"/>
    <property type="match status" value="1"/>
</dbReference>
<feature type="compositionally biased region" description="Acidic residues" evidence="2">
    <location>
        <begin position="554"/>
        <end position="564"/>
    </location>
</feature>
<feature type="compositionally biased region" description="Polar residues" evidence="2">
    <location>
        <begin position="519"/>
        <end position="539"/>
    </location>
</feature>
<evidence type="ECO:0000256" key="1">
    <source>
        <dbReference type="ARBA" id="ARBA00022737"/>
    </source>
</evidence>
<reference evidence="4 5" key="1">
    <citation type="journal article" date="2012" name="Appl. Environ. Microbiol.">
        <title>Short-read sequencing for genomic analysis of the brown rot fungus Fibroporia radiculosa.</title>
        <authorList>
            <person name="Tang J.D."/>
            <person name="Perkins A.D."/>
            <person name="Sonstegard T.S."/>
            <person name="Schroeder S.G."/>
            <person name="Burgess S.C."/>
            <person name="Diehl S.V."/>
        </authorList>
    </citation>
    <scope>NUCLEOTIDE SEQUENCE [LARGE SCALE GENOMIC DNA]</scope>
    <source>
        <strain evidence="4 5">TFFH 294</strain>
    </source>
</reference>
<feature type="compositionally biased region" description="Polar residues" evidence="2">
    <location>
        <begin position="568"/>
        <end position="581"/>
    </location>
</feature>
<keyword evidence="1" id="KW-0677">Repeat</keyword>
<dbReference type="InterPro" id="IPR011990">
    <property type="entry name" value="TPR-like_helical_dom_sf"/>
</dbReference>
<dbReference type="HOGENOM" id="CLU_014664_0_0_1"/>
<evidence type="ECO:0008006" key="6">
    <source>
        <dbReference type="Google" id="ProtNLM"/>
    </source>
</evidence>
<evidence type="ECO:0000256" key="3">
    <source>
        <dbReference type="SAM" id="SignalP"/>
    </source>
</evidence>
<organism evidence="4 5">
    <name type="scientific">Fibroporia radiculosa</name>
    <dbReference type="NCBI Taxonomy" id="599839"/>
    <lineage>
        <taxon>Eukaryota</taxon>
        <taxon>Fungi</taxon>
        <taxon>Dikarya</taxon>
        <taxon>Basidiomycota</taxon>
        <taxon>Agaricomycotina</taxon>
        <taxon>Agaricomycetes</taxon>
        <taxon>Polyporales</taxon>
        <taxon>Fibroporiaceae</taxon>
        <taxon>Fibroporia</taxon>
    </lineage>
</organism>
<evidence type="ECO:0000256" key="2">
    <source>
        <dbReference type="SAM" id="MobiDB-lite"/>
    </source>
</evidence>
<dbReference type="PANTHER" id="PTHR47942">
    <property type="entry name" value="TETRATRICOPEPTIDE REPEAT (TPR)-LIKE SUPERFAMILY PROTEIN-RELATED"/>
    <property type="match status" value="1"/>
</dbReference>
<dbReference type="Proteomes" id="UP000006352">
    <property type="component" value="Unassembled WGS sequence"/>
</dbReference>
<dbReference type="AlphaFoldDB" id="J4GS59"/>
<dbReference type="EMBL" id="HE797135">
    <property type="protein sequence ID" value="CCM03930.1"/>
    <property type="molecule type" value="Genomic_DNA"/>
</dbReference>
<proteinExistence type="predicted"/>
<dbReference type="InParanoid" id="J4GS59"/>
<dbReference type="GeneID" id="24098841"/>
<feature type="signal peptide" evidence="3">
    <location>
        <begin position="1"/>
        <end position="18"/>
    </location>
</feature>
<feature type="chain" id="PRO_5003778214" description="Pentacotripeptide-repeat region of PRORP domain-containing protein" evidence="3">
    <location>
        <begin position="19"/>
        <end position="850"/>
    </location>
</feature>
<dbReference type="InterPro" id="IPR051222">
    <property type="entry name" value="PPR/CCM1_RNA-binding"/>
</dbReference>
<gene>
    <name evidence="4" type="ORF">FIBRA_06082</name>
</gene>
<sequence>MSAFRLPASLLDLTLVQASLRSHARVPRTTRLCAVYASRRHGHGVSAALAQVPYPDGLDLHSDQFLYGEQPGKDREITSTDVGGRPRSGLLSELEERVLSLQEAEPLVDTLTYSEEDLLEIYEDLLKQSTTVALQESSTVDPAVQEEHDRNAVLDVYGRLFESDIETLVPGAKYPYLGVVERLQEICLSLDAFRISTPSLSADAALSNIPTGILTNDEWLSLIRTCITAQDSAAAETVLSLMKQSGVTSLEDAINSVLSMYALNGNIAATERVLFSYATSPSERQRDLHVKAYIKALPFRAFPTDALDVLHSYETKGIPPPQKSYTRVMYALLNVRDRAAEARARVFDLFAHMRYAAHPDPDAVLYCTMIRACSSVGMPAEPERAMDLFTEMTTDRGQAPTQQAYLALARVFVCSGEERYIHSAFRLAKEMLDAHRDARGLNAFRPDNRLFETLLDGAKRIRDLGRTRWILAEMVRENMEDTKAGLRTRSAGLDEPAMRHVFHSYATYKPPFRRSSTVLVDSEATSTSNTTERNVVQSTDDVHVESSTATEPADAADAELEEDFSSAQLPSPRSSTQFSYMPPQTRNELLAEVGALFARVIEERQAVQTGTTGNDADAVPRPFGNVVITPRLINSYLSVHYAHSPLEVWGHLYRTLHNSLGVPRDALTYIDALERCTTCSPGERSRAFKIAEEVWGSWQNVEEAWRTRGERTQDDPTVVGVDARLVERANAAMIRMLTLTGRLQRALNHVRTFAEHYPPLRVLSTQAKPVLYSSRPILSIHRPLVRLTSATDIPDDHVPPMLTFSELEILHHRLLAAGDRTGLGFVKWVCKAYEGALWRRRAAALRDAPS</sequence>